<comment type="caution">
    <text evidence="1">The sequence shown here is derived from an EMBL/GenBank/DDBJ whole genome shotgun (WGS) entry which is preliminary data.</text>
</comment>
<gene>
    <name evidence="1" type="ORF">BST44_04155</name>
</gene>
<organism evidence="1 2">
    <name type="scientific">Mycobacterium scrofulaceum</name>
    <dbReference type="NCBI Taxonomy" id="1783"/>
    <lineage>
        <taxon>Bacteria</taxon>
        <taxon>Bacillati</taxon>
        <taxon>Actinomycetota</taxon>
        <taxon>Actinomycetes</taxon>
        <taxon>Mycobacteriales</taxon>
        <taxon>Mycobacteriaceae</taxon>
        <taxon>Mycobacterium</taxon>
    </lineage>
</organism>
<evidence type="ECO:0000313" key="2">
    <source>
        <dbReference type="Proteomes" id="UP000192601"/>
    </source>
</evidence>
<dbReference type="Proteomes" id="UP000192601">
    <property type="component" value="Unassembled WGS sequence"/>
</dbReference>
<dbReference type="SUPFAM" id="SSF53850">
    <property type="entry name" value="Periplasmic binding protein-like II"/>
    <property type="match status" value="1"/>
</dbReference>
<sequence>MNRAERLELTYGGELYDRTRRLYTGEVAPEGIRMRYLHTAIEDLFWRQGKYGEFDVAEYSMGAYLSTVDDPDRPFVALPVFPSRLFRHSSVYVRDDANVSEAADLNAGVIGTPEWSMTASLWMRGILGEHHGVDLASIRWRTGGLEEPGRQEKAPVTPPAYFDVSRIDDEDTLSEQLIRGELDGLITARAPRAFLQGDPRIRRLWPDFRAVERAYFEATQIVPIMHVVVVKRSVLTAHPWVANNLVDAFERARKPVQRELIDTAVCTTSLIWESSYAEAEKDILGDPFRCGVAENLAALQALLAYAHEQGFSERPLRLEDVFVPSTVSAARV</sequence>
<reference evidence="1 2" key="1">
    <citation type="submission" date="2017-02" db="EMBL/GenBank/DDBJ databases">
        <title>The new phylogeny of genus Mycobacterium.</title>
        <authorList>
            <person name="Tortoli E."/>
            <person name="Trovato A."/>
            <person name="Cirillo D.M."/>
        </authorList>
    </citation>
    <scope>NUCLEOTIDE SEQUENCE [LARGE SCALE GENOMIC DNA]</scope>
    <source>
        <strain evidence="1 2">DSM 43992</strain>
    </source>
</reference>
<protein>
    <submittedName>
        <fullName evidence="1">4,5-dihydroxyphthalate decarboxylase</fullName>
    </submittedName>
</protein>
<dbReference type="RefSeq" id="WP_036390486.1">
    <property type="nucleotide sequence ID" value="NZ_MVIJ01000003.1"/>
</dbReference>
<evidence type="ECO:0000313" key="1">
    <source>
        <dbReference type="EMBL" id="ORB75689.1"/>
    </source>
</evidence>
<name>A0A1X0KK67_MYCSC</name>
<dbReference type="STRING" id="1783.BST44_04155"/>
<accession>A0A1X0KK67</accession>
<dbReference type="EMBL" id="MVIJ01000003">
    <property type="protein sequence ID" value="ORB75689.1"/>
    <property type="molecule type" value="Genomic_DNA"/>
</dbReference>
<dbReference type="GeneID" id="77302951"/>
<proteinExistence type="predicted"/>
<dbReference type="AlphaFoldDB" id="A0A1X0KK67"/>
<keyword evidence="2" id="KW-1185">Reference proteome</keyword>